<evidence type="ECO:0000256" key="1">
    <source>
        <dbReference type="SAM" id="MobiDB-lite"/>
    </source>
</evidence>
<dbReference type="ProteomicsDB" id="197644"/>
<accession>A0A1P8AV47</accession>
<dbReference type="Araport" id="AT1G05087"/>
<keyword evidence="4" id="KW-1185">Reference proteome</keyword>
<reference evidence="4" key="2">
    <citation type="journal article" date="2017" name="Plant J.">
        <title>Araport11: a complete reannotation of the Arabidopsis thaliana reference genome.</title>
        <authorList>
            <person name="Cheng C.Y."/>
            <person name="Krishnakumar V."/>
            <person name="Chan A.P."/>
            <person name="Thibaud-Nissen F."/>
            <person name="Schobel S."/>
            <person name="Town C.D."/>
        </authorList>
    </citation>
    <scope>GENOME REANNOTATION</scope>
    <source>
        <strain evidence="4">cv. Columbia</strain>
    </source>
</reference>
<dbReference type="TAIR" id="AT1G05087"/>
<feature type="region of interest" description="Disordered" evidence="1">
    <location>
        <begin position="1"/>
        <end position="21"/>
    </location>
</feature>
<dbReference type="ExpressionAtlas" id="A0A1P8AV47">
    <property type="expression patterns" value="baseline and differential"/>
</dbReference>
<sequence length="155" mass="16796">MVEPLKETDGSSRGATKAPPSKGIALSKFLDLEIQWSALEEKSDDGQSVQKKNPLNLGGINLDDYFVERRGDLSKVEQAESKPVEDDDFKDPRSLSLFDSVKSQGVVGSQQHDNVGLFDKKDAPKSVVSSGEHENLSLFAGRDAQESVSFAAQGN</sequence>
<organism evidence="3 4">
    <name type="scientific">Arabidopsis thaliana</name>
    <name type="common">Mouse-ear cress</name>
    <dbReference type="NCBI Taxonomy" id="3702"/>
    <lineage>
        <taxon>Eukaryota</taxon>
        <taxon>Viridiplantae</taxon>
        <taxon>Streptophyta</taxon>
        <taxon>Embryophyta</taxon>
        <taxon>Tracheophyta</taxon>
        <taxon>Spermatophyta</taxon>
        <taxon>Magnoliopsida</taxon>
        <taxon>eudicotyledons</taxon>
        <taxon>Gunneridae</taxon>
        <taxon>Pentapetalae</taxon>
        <taxon>rosids</taxon>
        <taxon>malvids</taxon>
        <taxon>Brassicales</taxon>
        <taxon>Brassicaceae</taxon>
        <taxon>Camelineae</taxon>
        <taxon>Arabidopsis</taxon>
    </lineage>
</organism>
<dbReference type="PANTHER" id="PTHR36308">
    <property type="entry name" value="DENTIN SIALOPHOSPHOPROTEIN-RELATED"/>
    <property type="match status" value="1"/>
</dbReference>
<evidence type="ECO:0000313" key="2">
    <source>
        <dbReference type="Araport" id="AT1G05087"/>
    </source>
</evidence>
<dbReference type="AlphaFoldDB" id="A0A1P8AV47"/>
<dbReference type="OMA" id="NVRCKEC"/>
<proteinExistence type="predicted"/>
<reference evidence="3 4" key="1">
    <citation type="journal article" date="2000" name="Nature">
        <title>Sequence and analysis of chromosome 1 of the plant Arabidopsis thaliana.</title>
        <authorList>
            <person name="Theologis A."/>
            <person name="Ecker J.R."/>
            <person name="Palm C.J."/>
            <person name="Federspiel N.A."/>
            <person name="Kaul S."/>
            <person name="White O."/>
            <person name="Alonso J."/>
            <person name="Altafi H."/>
            <person name="Araujo R."/>
            <person name="Bowman C.L."/>
            <person name="Brooks S.Y."/>
            <person name="Buehler E."/>
            <person name="Chan A."/>
            <person name="Chao Q."/>
            <person name="Chen H."/>
            <person name="Cheuk R.F."/>
            <person name="Chin C.W."/>
            <person name="Chung M.K."/>
            <person name="Conn L."/>
            <person name="Conway A.B."/>
            <person name="Conway A.R."/>
            <person name="Creasy T.H."/>
            <person name="Dewar K."/>
            <person name="Dunn P."/>
            <person name="Etgu P."/>
            <person name="Feldblyum T.V."/>
            <person name="Feng J."/>
            <person name="Fong B."/>
            <person name="Fujii C.Y."/>
            <person name="Gill J.E."/>
            <person name="Goldsmith A.D."/>
            <person name="Haas B."/>
            <person name="Hansen N.F."/>
            <person name="Hughes B."/>
            <person name="Huizar L."/>
            <person name="Hunter J.L."/>
            <person name="Jenkins J."/>
            <person name="Johnson-Hopson C."/>
            <person name="Khan S."/>
            <person name="Khaykin E."/>
            <person name="Kim C.J."/>
            <person name="Koo H.L."/>
            <person name="Kremenetskaia I."/>
            <person name="Kurtz D.B."/>
            <person name="Kwan A."/>
            <person name="Lam B."/>
            <person name="Langin-Hooper S."/>
            <person name="Lee A."/>
            <person name="Lee J.M."/>
            <person name="Lenz C.A."/>
            <person name="Li J.H."/>
            <person name="Li Y."/>
            <person name="Lin X."/>
            <person name="Liu S.X."/>
            <person name="Liu Z.A."/>
            <person name="Luros J.S."/>
            <person name="Maiti R."/>
            <person name="Marziali A."/>
            <person name="Militscher J."/>
            <person name="Miranda M."/>
            <person name="Nguyen M."/>
            <person name="Nierman W.C."/>
            <person name="Osborne B.I."/>
            <person name="Pai G."/>
            <person name="Peterson J."/>
            <person name="Pham P.K."/>
            <person name="Rizzo M."/>
            <person name="Rooney T."/>
            <person name="Rowley D."/>
            <person name="Sakano H."/>
            <person name="Salzberg S.L."/>
            <person name="Schwartz J.R."/>
            <person name="Shinn P."/>
            <person name="Southwick A.M."/>
            <person name="Sun H."/>
            <person name="Tallon L.J."/>
            <person name="Tambunga G."/>
            <person name="Toriumi M.J."/>
            <person name="Town C.D."/>
            <person name="Utterback T."/>
            <person name="Van Aken S."/>
            <person name="Vaysberg M."/>
            <person name="Vysotskaia V.S."/>
            <person name="Walker M."/>
            <person name="Wu D."/>
            <person name="Yu G."/>
            <person name="Fraser C.M."/>
            <person name="Venter J.C."/>
            <person name="Davis R.W."/>
        </authorList>
    </citation>
    <scope>NUCLEOTIDE SEQUENCE [LARGE SCALE GENOMIC DNA]</scope>
    <source>
        <strain evidence="4">cv. Columbia</strain>
    </source>
</reference>
<dbReference type="RefSeq" id="NP_001322824.1">
    <property type="nucleotide sequence ID" value="NM_001331519.1"/>
</dbReference>
<dbReference type="EMBL" id="CP002684">
    <property type="protein sequence ID" value="ANM60544.1"/>
    <property type="molecule type" value="Genomic_DNA"/>
</dbReference>
<dbReference type="Proteomes" id="UP000006548">
    <property type="component" value="Chromosome 1"/>
</dbReference>
<dbReference type="PANTHER" id="PTHR36308:SF1">
    <property type="entry name" value="DENTIN SIALOPHOSPHOPROTEIN-RELATED"/>
    <property type="match status" value="1"/>
</dbReference>
<gene>
    <name evidence="2 3" type="ordered locus">At1g05087</name>
</gene>
<feature type="compositionally biased region" description="Basic and acidic residues" evidence="1">
    <location>
        <begin position="1"/>
        <end position="10"/>
    </location>
</feature>
<protein>
    <submittedName>
        <fullName evidence="3">Dentin sialophosphoprotein</fullName>
    </submittedName>
</protein>
<dbReference type="GeneID" id="28716244"/>
<evidence type="ECO:0000313" key="3">
    <source>
        <dbReference type="EMBL" id="ANM60544.1"/>
    </source>
</evidence>
<name>A0A1P8AV47_ARATH</name>
<evidence type="ECO:0000313" key="4">
    <source>
        <dbReference type="Proteomes" id="UP000006548"/>
    </source>
</evidence>